<reference evidence="7 10" key="1">
    <citation type="submission" date="2016-07" db="EMBL/GenBank/DDBJ databases">
        <title>Characterization of isolates of Eisenbergiella tayi derived from blood cultures, using whole genome sequencing.</title>
        <authorList>
            <person name="Burdz T."/>
            <person name="Wiebe D."/>
            <person name="Huynh C."/>
            <person name="Bernard K."/>
        </authorList>
    </citation>
    <scope>NUCLEOTIDE SEQUENCE [LARGE SCALE GENOMIC DNA]</scope>
    <source>
        <strain evidence="3 7">NML 110608</strain>
        <strain evidence="4 10">NML 120489</strain>
    </source>
</reference>
<evidence type="ECO:0000313" key="9">
    <source>
        <dbReference type="Proteomes" id="UP000094869"/>
    </source>
</evidence>
<evidence type="ECO:0000313" key="3">
    <source>
        <dbReference type="EMBL" id="ODM02422.1"/>
    </source>
</evidence>
<dbReference type="RefSeq" id="WP_009254661.1">
    <property type="nucleotide sequence ID" value="NZ_BAABXS010000002.1"/>
</dbReference>
<keyword evidence="1" id="KW-0479">Metal-binding</keyword>
<dbReference type="InterPro" id="IPR018146">
    <property type="entry name" value="Glyoxalase_1_CS"/>
</dbReference>
<dbReference type="Proteomes" id="UP000094869">
    <property type="component" value="Unassembled WGS sequence"/>
</dbReference>
<dbReference type="InterPro" id="IPR037523">
    <property type="entry name" value="VOC_core"/>
</dbReference>
<dbReference type="InterPro" id="IPR051785">
    <property type="entry name" value="MMCE/EMCE_epimerase"/>
</dbReference>
<dbReference type="GO" id="GO:0046491">
    <property type="term" value="P:L-methylmalonyl-CoA metabolic process"/>
    <property type="evidence" value="ECO:0007669"/>
    <property type="project" value="TreeGrafter"/>
</dbReference>
<dbReference type="PROSITE" id="PS00934">
    <property type="entry name" value="GLYOXALASE_I_1"/>
    <property type="match status" value="1"/>
</dbReference>
<dbReference type="SUPFAM" id="SSF54593">
    <property type="entry name" value="Glyoxalase/Bleomycin resistance protein/Dihydroxybiphenyl dioxygenase"/>
    <property type="match status" value="1"/>
</dbReference>
<dbReference type="InterPro" id="IPR004360">
    <property type="entry name" value="Glyas_Fos-R_dOase_dom"/>
</dbReference>
<gene>
    <name evidence="4" type="ORF">BEH84_05070</name>
    <name evidence="5" type="ORF">BEI59_09395</name>
    <name evidence="3" type="ORF">BEI61_05584</name>
    <name evidence="6" type="ORF">BEI63_14350</name>
</gene>
<evidence type="ECO:0000313" key="8">
    <source>
        <dbReference type="Proteomes" id="UP000094271"/>
    </source>
</evidence>
<feature type="domain" description="VOC" evidence="2">
    <location>
        <begin position="7"/>
        <end position="130"/>
    </location>
</feature>
<proteinExistence type="predicted"/>
<evidence type="ECO:0000259" key="2">
    <source>
        <dbReference type="PROSITE" id="PS51819"/>
    </source>
</evidence>
<evidence type="ECO:0000313" key="5">
    <source>
        <dbReference type="EMBL" id="ODR53067.1"/>
    </source>
</evidence>
<dbReference type="InterPro" id="IPR029068">
    <property type="entry name" value="Glyas_Bleomycin-R_OHBP_Dase"/>
</dbReference>
<keyword evidence="9" id="KW-1185">Reference proteome</keyword>
<accession>A0A1E3A0Z5</accession>
<evidence type="ECO:0000313" key="7">
    <source>
        <dbReference type="Proteomes" id="UP000094067"/>
    </source>
</evidence>
<dbReference type="Proteomes" id="UP000094271">
    <property type="component" value="Unassembled WGS sequence"/>
</dbReference>
<reference evidence="5 8" key="3">
    <citation type="submission" date="2016-08" db="EMBL/GenBank/DDBJ databases">
        <authorList>
            <person name="Seilhamer J.J."/>
        </authorList>
    </citation>
    <scope>NUCLEOTIDE SEQUENCE [LARGE SCALE GENOMIC DNA]</scope>
    <source>
        <strain evidence="5 8">NML150140-1</strain>
    </source>
</reference>
<dbReference type="GO" id="GO:0004493">
    <property type="term" value="F:methylmalonyl-CoA epimerase activity"/>
    <property type="evidence" value="ECO:0007669"/>
    <property type="project" value="TreeGrafter"/>
</dbReference>
<dbReference type="Proteomes" id="UP000094067">
    <property type="component" value="Unassembled WGS sequence"/>
</dbReference>
<evidence type="ECO:0000313" key="10">
    <source>
        <dbReference type="Proteomes" id="UP000095003"/>
    </source>
</evidence>
<evidence type="ECO:0000313" key="6">
    <source>
        <dbReference type="EMBL" id="ODR55416.1"/>
    </source>
</evidence>
<dbReference type="EMBL" id="MCGI01000005">
    <property type="protein sequence ID" value="ODM09320.1"/>
    <property type="molecule type" value="Genomic_DNA"/>
</dbReference>
<evidence type="ECO:0000256" key="1">
    <source>
        <dbReference type="ARBA" id="ARBA00022723"/>
    </source>
</evidence>
<dbReference type="EMBL" id="MEHA01000005">
    <property type="protein sequence ID" value="ODR53067.1"/>
    <property type="molecule type" value="Genomic_DNA"/>
</dbReference>
<evidence type="ECO:0000313" key="4">
    <source>
        <dbReference type="EMBL" id="ODM09320.1"/>
    </source>
</evidence>
<sequence length="146" mass="16912">MGEQVKGLAHVAFNVSDMDKAIQFYQDVLGFEKAFDLKNPKTGEPWIVYLYAGGNQFVELFYGGVNYQEYKDENIGFSHTCLEVGDIHEIADRIVKAGWVLDSQVSQGMDMNWQCWTHDPDHNRIELMQMEADSLQYQFLREHNLL</sequence>
<dbReference type="Gene3D" id="3.10.180.10">
    <property type="entry name" value="2,3-Dihydroxybiphenyl 1,2-Dioxygenase, domain 1"/>
    <property type="match status" value="1"/>
</dbReference>
<dbReference type="EMBL" id="MCGH01000004">
    <property type="protein sequence ID" value="ODM02422.1"/>
    <property type="molecule type" value="Genomic_DNA"/>
</dbReference>
<dbReference type="PANTHER" id="PTHR43048:SF3">
    <property type="entry name" value="METHYLMALONYL-COA EPIMERASE, MITOCHONDRIAL"/>
    <property type="match status" value="1"/>
</dbReference>
<dbReference type="GO" id="GO:0004462">
    <property type="term" value="F:lactoylglutathione lyase activity"/>
    <property type="evidence" value="ECO:0007669"/>
    <property type="project" value="InterPro"/>
</dbReference>
<dbReference type="PROSITE" id="PS51819">
    <property type="entry name" value="VOC"/>
    <property type="match status" value="1"/>
</dbReference>
<dbReference type="PANTHER" id="PTHR43048">
    <property type="entry name" value="METHYLMALONYL-COA EPIMERASE"/>
    <property type="match status" value="1"/>
</dbReference>
<organism evidence="3 7">
    <name type="scientific">Eisenbergiella tayi</name>
    <dbReference type="NCBI Taxonomy" id="1432052"/>
    <lineage>
        <taxon>Bacteria</taxon>
        <taxon>Bacillati</taxon>
        <taxon>Bacillota</taxon>
        <taxon>Clostridia</taxon>
        <taxon>Lachnospirales</taxon>
        <taxon>Lachnospiraceae</taxon>
        <taxon>Eisenbergiella</taxon>
    </lineage>
</organism>
<name>A0A1E3A0Z5_9FIRM</name>
<dbReference type="Pfam" id="PF00903">
    <property type="entry name" value="Glyoxalase"/>
    <property type="match status" value="1"/>
</dbReference>
<comment type="caution">
    <text evidence="3">The sequence shown here is derived from an EMBL/GenBank/DDBJ whole genome shotgun (WGS) entry which is preliminary data.</text>
</comment>
<dbReference type="EMBL" id="MEHD01000024">
    <property type="protein sequence ID" value="ODR55416.1"/>
    <property type="molecule type" value="Genomic_DNA"/>
</dbReference>
<dbReference type="AlphaFoldDB" id="A0A1E3A0Z5"/>
<dbReference type="GeneID" id="93303014"/>
<dbReference type="OrthoDB" id="9815599at2"/>
<dbReference type="GO" id="GO:0046872">
    <property type="term" value="F:metal ion binding"/>
    <property type="evidence" value="ECO:0007669"/>
    <property type="project" value="UniProtKB-KW"/>
</dbReference>
<dbReference type="CDD" id="cd06587">
    <property type="entry name" value="VOC"/>
    <property type="match status" value="1"/>
</dbReference>
<protein>
    <submittedName>
        <fullName evidence="3 5">Glyoxalase</fullName>
    </submittedName>
</protein>
<dbReference type="Proteomes" id="UP000095003">
    <property type="component" value="Unassembled WGS sequence"/>
</dbReference>
<reference evidence="6 9" key="2">
    <citation type="submission" date="2016-08" db="EMBL/GenBank/DDBJ databases">
        <title>Characterization of Isolates of Eisenbergiella tayi Derived from Blood Cultures, Using Whole Genome Sequencing.</title>
        <authorList>
            <person name="Bernier A.-M."/>
            <person name="Burdz T."/>
            <person name="Wiebe D."/>
            <person name="Bernard K."/>
        </authorList>
    </citation>
    <scope>NUCLEOTIDE SEQUENCE [LARGE SCALE GENOMIC DNA]</scope>
    <source>
        <strain evidence="6 9">NML120146</strain>
    </source>
</reference>